<feature type="region of interest" description="Disordered" evidence="1">
    <location>
        <begin position="83"/>
        <end position="125"/>
    </location>
</feature>
<protein>
    <submittedName>
        <fullName evidence="2 3">Ribosome biogenesis regulatory protein</fullName>
    </submittedName>
</protein>
<dbReference type="KEGG" id="cqu:CpipJ_CPIJ009350"/>
<name>B0WRE1_CULQU</name>
<dbReference type="HOGENOM" id="CLU_909884_0_0_1"/>
<evidence type="ECO:0000313" key="2">
    <source>
        <dbReference type="EMBL" id="EDS33331.1"/>
    </source>
</evidence>
<dbReference type="VEuPathDB" id="VectorBase:CPIJ009350"/>
<dbReference type="EMBL" id="DS232054">
    <property type="protein sequence ID" value="EDS33331.1"/>
    <property type="molecule type" value="Genomic_DNA"/>
</dbReference>
<dbReference type="EnsemblMetazoa" id="CPIJ009350-RA">
    <property type="protein sequence ID" value="CPIJ009350-PA"/>
    <property type="gene ID" value="CPIJ009350"/>
</dbReference>
<sequence>MTNTSSQCPDANNGRALPAVQGRKGEGLGGRGAPDCGTQQGRSDICALTVPNWREGSKSALPGENKRNLEIVSKVLKKKPPVTLELLSTRRRELPEQHRLPQRSTPQRRSPPPWSMTRSASDSGHCLSRLAGKTKDLLLDLAELASNVSGVAIQHWGVSVGDLTGEVQHDDLGDAWACRWGPLGTCRQPGPLALHGLCLKQVQLGGRFQHVISVPSGDGHDSEGGRVVADLLDVGRNFLLDSPKRASLYGGSVESILFDPEREGEQIKPVSNSPVPASTINTAQSVSGGIDVVVGRNSLFPVSLTD</sequence>
<evidence type="ECO:0000313" key="4">
    <source>
        <dbReference type="Proteomes" id="UP000002320"/>
    </source>
</evidence>
<dbReference type="AlphaFoldDB" id="B0WRE1"/>
<reference evidence="3" key="2">
    <citation type="submission" date="2020-05" db="UniProtKB">
        <authorList>
            <consortium name="EnsemblMetazoa"/>
        </authorList>
    </citation>
    <scope>IDENTIFICATION</scope>
    <source>
        <strain evidence="3">JHB</strain>
    </source>
</reference>
<feature type="compositionally biased region" description="Basic and acidic residues" evidence="1">
    <location>
        <begin position="88"/>
        <end position="99"/>
    </location>
</feature>
<dbReference type="Proteomes" id="UP000002320">
    <property type="component" value="Unassembled WGS sequence"/>
</dbReference>
<reference evidence="2" key="1">
    <citation type="submission" date="2007-03" db="EMBL/GenBank/DDBJ databases">
        <title>Annotation of Culex pipiens quinquefasciatus.</title>
        <authorList>
            <consortium name="The Broad Institute Genome Sequencing Platform"/>
            <person name="Atkinson P.W."/>
            <person name="Hemingway J."/>
            <person name="Christensen B.M."/>
            <person name="Higgs S."/>
            <person name="Kodira C."/>
            <person name="Hannick L."/>
            <person name="Megy K."/>
            <person name="O'Leary S."/>
            <person name="Pearson M."/>
            <person name="Haas B.J."/>
            <person name="Mauceli E."/>
            <person name="Wortman J.R."/>
            <person name="Lee N.H."/>
            <person name="Guigo R."/>
            <person name="Stanke M."/>
            <person name="Alvarado L."/>
            <person name="Amedeo P."/>
            <person name="Antoine C.H."/>
            <person name="Arensburger P."/>
            <person name="Bidwell S.L."/>
            <person name="Crawford M."/>
            <person name="Camaro F."/>
            <person name="Devon K."/>
            <person name="Engels R."/>
            <person name="Hammond M."/>
            <person name="Howarth C."/>
            <person name="Koehrsen M."/>
            <person name="Lawson D."/>
            <person name="Montgomery P."/>
            <person name="Nene V."/>
            <person name="Nusbaum C."/>
            <person name="Puiu D."/>
            <person name="Romero-Severson J."/>
            <person name="Severson D.W."/>
            <person name="Shumway M."/>
            <person name="Sisk P."/>
            <person name="Stolte C."/>
            <person name="Zeng Q."/>
            <person name="Eisenstadt E."/>
            <person name="Fraser-Liggett C."/>
            <person name="Strausberg R."/>
            <person name="Galagan J."/>
            <person name="Birren B."/>
            <person name="Collins F.H."/>
        </authorList>
    </citation>
    <scope>NUCLEOTIDE SEQUENCE [LARGE SCALE GENOMIC DNA]</scope>
    <source>
        <strain evidence="2">JHB</strain>
    </source>
</reference>
<proteinExistence type="predicted"/>
<gene>
    <name evidence="3" type="primary">6042126</name>
    <name evidence="2" type="ORF">CpipJ_CPIJ009350</name>
</gene>
<accession>B0WRE1</accession>
<evidence type="ECO:0000256" key="1">
    <source>
        <dbReference type="SAM" id="MobiDB-lite"/>
    </source>
</evidence>
<feature type="region of interest" description="Disordered" evidence="1">
    <location>
        <begin position="1"/>
        <end position="42"/>
    </location>
</feature>
<dbReference type="InParanoid" id="B0WRE1"/>
<organism>
    <name type="scientific">Culex quinquefasciatus</name>
    <name type="common">Southern house mosquito</name>
    <name type="synonym">Culex pungens</name>
    <dbReference type="NCBI Taxonomy" id="7176"/>
    <lineage>
        <taxon>Eukaryota</taxon>
        <taxon>Metazoa</taxon>
        <taxon>Ecdysozoa</taxon>
        <taxon>Arthropoda</taxon>
        <taxon>Hexapoda</taxon>
        <taxon>Insecta</taxon>
        <taxon>Pterygota</taxon>
        <taxon>Neoptera</taxon>
        <taxon>Endopterygota</taxon>
        <taxon>Diptera</taxon>
        <taxon>Nematocera</taxon>
        <taxon>Culicoidea</taxon>
        <taxon>Culicidae</taxon>
        <taxon>Culicinae</taxon>
        <taxon>Culicini</taxon>
        <taxon>Culex</taxon>
        <taxon>Culex</taxon>
    </lineage>
</organism>
<evidence type="ECO:0000313" key="3">
    <source>
        <dbReference type="EnsemblMetazoa" id="CPIJ009350-PA"/>
    </source>
</evidence>
<keyword evidence="4" id="KW-1185">Reference proteome</keyword>
<feature type="compositionally biased region" description="Polar residues" evidence="1">
    <location>
        <begin position="1"/>
        <end position="10"/>
    </location>
</feature>